<feature type="transmembrane region" description="Helical" evidence="8">
    <location>
        <begin position="260"/>
        <end position="281"/>
    </location>
</feature>
<evidence type="ECO:0000256" key="1">
    <source>
        <dbReference type="ARBA" id="ARBA00004651"/>
    </source>
</evidence>
<accession>A0ABN2WWF3</accession>
<dbReference type="InterPro" id="IPR004626">
    <property type="entry name" value="RarD"/>
</dbReference>
<reference evidence="10 11" key="1">
    <citation type="journal article" date="2019" name="Int. J. Syst. Evol. Microbiol.">
        <title>The Global Catalogue of Microorganisms (GCM) 10K type strain sequencing project: providing services to taxonomists for standard genome sequencing and annotation.</title>
        <authorList>
            <consortium name="The Broad Institute Genomics Platform"/>
            <consortium name="The Broad Institute Genome Sequencing Center for Infectious Disease"/>
            <person name="Wu L."/>
            <person name="Ma J."/>
        </authorList>
    </citation>
    <scope>NUCLEOTIDE SEQUENCE [LARGE SCALE GENOMIC DNA]</scope>
    <source>
        <strain evidence="10 11">JCM 15900</strain>
    </source>
</reference>
<keyword evidence="11" id="KW-1185">Reference proteome</keyword>
<feature type="transmembrane region" description="Helical" evidence="8">
    <location>
        <begin position="7"/>
        <end position="24"/>
    </location>
</feature>
<evidence type="ECO:0000313" key="11">
    <source>
        <dbReference type="Proteomes" id="UP001500984"/>
    </source>
</evidence>
<feature type="transmembrane region" description="Helical" evidence="8">
    <location>
        <begin position="170"/>
        <end position="192"/>
    </location>
</feature>
<dbReference type="InterPro" id="IPR000620">
    <property type="entry name" value="EamA_dom"/>
</dbReference>
<comment type="subcellular location">
    <subcellularLocation>
        <location evidence="1">Cell membrane</location>
        <topology evidence="1">Multi-pass membrane protein</topology>
    </subcellularLocation>
</comment>
<evidence type="ECO:0000256" key="6">
    <source>
        <dbReference type="ARBA" id="ARBA00022989"/>
    </source>
</evidence>
<dbReference type="InterPro" id="IPR037185">
    <property type="entry name" value="EmrE-like"/>
</dbReference>
<dbReference type="SUPFAM" id="SSF103481">
    <property type="entry name" value="Multidrug resistance efflux transporter EmrE"/>
    <property type="match status" value="2"/>
</dbReference>
<feature type="transmembrane region" description="Helical" evidence="8">
    <location>
        <begin position="235"/>
        <end position="254"/>
    </location>
</feature>
<feature type="domain" description="EamA" evidence="9">
    <location>
        <begin position="2"/>
        <end position="135"/>
    </location>
</feature>
<feature type="transmembrane region" description="Helical" evidence="8">
    <location>
        <begin position="204"/>
        <end position="223"/>
    </location>
</feature>
<comment type="similarity">
    <text evidence="2">Belongs to the EamA transporter family.</text>
</comment>
<comment type="caution">
    <text evidence="10">The sequence shown here is derived from an EMBL/GenBank/DDBJ whole genome shotgun (WGS) entry which is preliminary data.</text>
</comment>
<dbReference type="NCBIfam" id="TIGR00688">
    <property type="entry name" value="rarD"/>
    <property type="match status" value="1"/>
</dbReference>
<evidence type="ECO:0000256" key="7">
    <source>
        <dbReference type="ARBA" id="ARBA00023136"/>
    </source>
</evidence>
<feature type="transmembrane region" description="Helical" evidence="8">
    <location>
        <begin position="30"/>
        <end position="51"/>
    </location>
</feature>
<gene>
    <name evidence="10" type="primary">rarD</name>
    <name evidence="10" type="ORF">GCM10009823_22270</name>
</gene>
<feature type="transmembrane region" description="Helical" evidence="8">
    <location>
        <begin position="95"/>
        <end position="112"/>
    </location>
</feature>
<evidence type="ECO:0000256" key="2">
    <source>
        <dbReference type="ARBA" id="ARBA00007362"/>
    </source>
</evidence>
<dbReference type="Proteomes" id="UP001500984">
    <property type="component" value="Unassembled WGS sequence"/>
</dbReference>
<evidence type="ECO:0000256" key="8">
    <source>
        <dbReference type="SAM" id="Phobius"/>
    </source>
</evidence>
<evidence type="ECO:0000256" key="3">
    <source>
        <dbReference type="ARBA" id="ARBA00022448"/>
    </source>
</evidence>
<evidence type="ECO:0000259" key="9">
    <source>
        <dbReference type="Pfam" id="PF00892"/>
    </source>
</evidence>
<feature type="transmembrane region" description="Helical" evidence="8">
    <location>
        <begin position="63"/>
        <end position="83"/>
    </location>
</feature>
<keyword evidence="5 8" id="KW-0812">Transmembrane</keyword>
<keyword evidence="4" id="KW-1003">Cell membrane</keyword>
<evidence type="ECO:0000313" key="10">
    <source>
        <dbReference type="EMBL" id="GAA2100088.1"/>
    </source>
</evidence>
<sequence length="287" mass="30645">MLSGMGAYLLWGLLPLYFSVLAPADSFEILAHRIVWCTVFCLLLLALTGGFRALRTALTDGKVLGTLALAAVLVCGNWLVFLLGVMSGNVVEISLGYYINPLLSILLGVFVLRERLRPLQWVAIGLAAAAVVVITVGYGAVPWFGLAVAVTFAGYGLVKNRVGAKVGALSGLTVESIVLTPLALGWIGWTYLAGTATFSGEGSGHVLLMLLLGPATALPLLLFGSAARRIPLSWVGMLQYVTPTMQFLTGVFLMGEEMSAARWAGFGLIWVACLVLITDMVRRARRR</sequence>
<keyword evidence="3" id="KW-0813">Transport</keyword>
<keyword evidence="7 8" id="KW-0472">Membrane</keyword>
<protein>
    <submittedName>
        <fullName evidence="10">EamA family transporter RarD</fullName>
    </submittedName>
</protein>
<dbReference type="Pfam" id="PF00892">
    <property type="entry name" value="EamA"/>
    <property type="match status" value="1"/>
</dbReference>
<dbReference type="EMBL" id="BAAAPZ010000008">
    <property type="protein sequence ID" value="GAA2100088.1"/>
    <property type="molecule type" value="Genomic_DNA"/>
</dbReference>
<name>A0ABN2WWF3_9MICO</name>
<organism evidence="10 11">
    <name type="scientific">Brevibacterium salitolerans</name>
    <dbReference type="NCBI Taxonomy" id="1403566"/>
    <lineage>
        <taxon>Bacteria</taxon>
        <taxon>Bacillati</taxon>
        <taxon>Actinomycetota</taxon>
        <taxon>Actinomycetes</taxon>
        <taxon>Micrococcales</taxon>
        <taxon>Brevibacteriaceae</taxon>
        <taxon>Brevibacterium</taxon>
    </lineage>
</organism>
<feature type="transmembrane region" description="Helical" evidence="8">
    <location>
        <begin position="119"/>
        <end position="136"/>
    </location>
</feature>
<evidence type="ECO:0000256" key="5">
    <source>
        <dbReference type="ARBA" id="ARBA00022692"/>
    </source>
</evidence>
<evidence type="ECO:0000256" key="4">
    <source>
        <dbReference type="ARBA" id="ARBA00022475"/>
    </source>
</evidence>
<feature type="transmembrane region" description="Helical" evidence="8">
    <location>
        <begin position="142"/>
        <end position="158"/>
    </location>
</feature>
<proteinExistence type="inferred from homology"/>
<keyword evidence="6 8" id="KW-1133">Transmembrane helix</keyword>